<dbReference type="InterPro" id="IPR000270">
    <property type="entry name" value="PB1_dom"/>
</dbReference>
<feature type="region of interest" description="Disordered" evidence="1">
    <location>
        <begin position="87"/>
        <end position="136"/>
    </location>
</feature>
<gene>
    <name evidence="3" type="ORF">J4Q44_G00386820</name>
</gene>
<evidence type="ECO:0000313" key="4">
    <source>
        <dbReference type="Proteomes" id="UP001356427"/>
    </source>
</evidence>
<dbReference type="Gene3D" id="3.10.20.90">
    <property type="entry name" value="Phosphatidylinositol 3-kinase Catalytic Subunit, Chain A, domain 1"/>
    <property type="match status" value="1"/>
</dbReference>
<protein>
    <recommendedName>
        <fullName evidence="2">PB1 domain-containing protein</fullName>
    </recommendedName>
</protein>
<dbReference type="SUPFAM" id="SSF54277">
    <property type="entry name" value="CAD &amp; PB1 domains"/>
    <property type="match status" value="1"/>
</dbReference>
<reference evidence="3 4" key="1">
    <citation type="submission" date="2021-04" db="EMBL/GenBank/DDBJ databases">
        <authorList>
            <person name="De Guttry C."/>
            <person name="Zahm M."/>
            <person name="Klopp C."/>
            <person name="Cabau C."/>
            <person name="Louis A."/>
            <person name="Berthelot C."/>
            <person name="Parey E."/>
            <person name="Roest Crollius H."/>
            <person name="Montfort J."/>
            <person name="Robinson-Rechavi M."/>
            <person name="Bucao C."/>
            <person name="Bouchez O."/>
            <person name="Gislard M."/>
            <person name="Lluch J."/>
            <person name="Milhes M."/>
            <person name="Lampietro C."/>
            <person name="Lopez Roques C."/>
            <person name="Donnadieu C."/>
            <person name="Braasch I."/>
            <person name="Desvignes T."/>
            <person name="Postlethwait J."/>
            <person name="Bobe J."/>
            <person name="Wedekind C."/>
            <person name="Guiguen Y."/>
        </authorList>
    </citation>
    <scope>NUCLEOTIDE SEQUENCE [LARGE SCALE GENOMIC DNA]</scope>
    <source>
        <strain evidence="3">Cs_M1</strain>
        <tissue evidence="3">Blood</tissue>
    </source>
</reference>
<evidence type="ECO:0000256" key="1">
    <source>
        <dbReference type="SAM" id="MobiDB-lite"/>
    </source>
</evidence>
<comment type="caution">
    <text evidence="3">The sequence shown here is derived from an EMBL/GenBank/DDBJ whole genome shotgun (WGS) entry which is preliminary data.</text>
</comment>
<feature type="compositionally biased region" description="Basic and acidic residues" evidence="1">
    <location>
        <begin position="88"/>
        <end position="97"/>
    </location>
</feature>
<organism evidence="3 4">
    <name type="scientific">Coregonus suidteri</name>
    <dbReference type="NCBI Taxonomy" id="861788"/>
    <lineage>
        <taxon>Eukaryota</taxon>
        <taxon>Metazoa</taxon>
        <taxon>Chordata</taxon>
        <taxon>Craniata</taxon>
        <taxon>Vertebrata</taxon>
        <taxon>Euteleostomi</taxon>
        <taxon>Actinopterygii</taxon>
        <taxon>Neopterygii</taxon>
        <taxon>Teleostei</taxon>
        <taxon>Protacanthopterygii</taxon>
        <taxon>Salmoniformes</taxon>
        <taxon>Salmonidae</taxon>
        <taxon>Coregoninae</taxon>
        <taxon>Coregonus</taxon>
    </lineage>
</organism>
<evidence type="ECO:0000259" key="2">
    <source>
        <dbReference type="SMART" id="SM00666"/>
    </source>
</evidence>
<keyword evidence="4" id="KW-1185">Reference proteome</keyword>
<dbReference type="SMART" id="SM00666">
    <property type="entry name" value="PB1"/>
    <property type="match status" value="1"/>
</dbReference>
<feature type="domain" description="PB1" evidence="2">
    <location>
        <begin position="2"/>
        <end position="78"/>
    </location>
</feature>
<dbReference type="Pfam" id="PF00564">
    <property type="entry name" value="PB1"/>
    <property type="match status" value="1"/>
</dbReference>
<evidence type="ECO:0000313" key="3">
    <source>
        <dbReference type="EMBL" id="KAK6290916.1"/>
    </source>
</evidence>
<sequence length="148" mass="16908">MDLRVKLEHEKEKRIIPFQRPLKIKELLQKVTEAFGQQMDLFYTDKERLVPLKSQEDVDRAVLNVGSTSLLRLLLKTPTNNHLLQVGSRDKQSEMRSSHSLGDLKGSERVRKHSTGSLHTGRRSPPSRLGPRGAAADRQARLLHLYSH</sequence>
<dbReference type="Proteomes" id="UP001356427">
    <property type="component" value="Unassembled WGS sequence"/>
</dbReference>
<accession>A0AAN8Q957</accession>
<feature type="compositionally biased region" description="Low complexity" evidence="1">
    <location>
        <begin position="123"/>
        <end position="133"/>
    </location>
</feature>
<name>A0AAN8Q957_9TELE</name>
<dbReference type="AlphaFoldDB" id="A0AAN8Q957"/>
<proteinExistence type="predicted"/>
<dbReference type="EMBL" id="JAGTTL010000166">
    <property type="protein sequence ID" value="KAK6290916.1"/>
    <property type="molecule type" value="Genomic_DNA"/>
</dbReference>